<gene>
    <name evidence="2" type="ORF">V473_21645</name>
</gene>
<comment type="caution">
    <text evidence="2">The sequence shown here is derived from an EMBL/GenBank/DDBJ whole genome shotgun (WGS) entry which is preliminary data.</text>
</comment>
<evidence type="ECO:0000313" key="3">
    <source>
        <dbReference type="Proteomes" id="UP000052232"/>
    </source>
</evidence>
<evidence type="ECO:0000313" key="2">
    <source>
        <dbReference type="EMBL" id="KMS52462.1"/>
    </source>
</evidence>
<dbReference type="PATRIC" id="fig|1420583.3.peg.4143"/>
<accession>A0A0J7XLA3</accession>
<sequence>MTTLRDIDDFAHAHVYLGASHDENARRTLWVVGLTAIMMVGEIFAGYGVTSSFVR</sequence>
<dbReference type="EMBL" id="JACT01000006">
    <property type="protein sequence ID" value="KMS52462.1"/>
    <property type="molecule type" value="Genomic_DNA"/>
</dbReference>
<reference evidence="2 3" key="1">
    <citation type="journal article" date="2015" name="G3 (Bethesda)">
        <title>Insights into Ongoing Evolution of the Hexachlorocyclohexane Catabolic Pathway from Comparative Genomics of Ten Sphingomonadaceae Strains.</title>
        <authorList>
            <person name="Pearce S.L."/>
            <person name="Oakeshott J.G."/>
            <person name="Pandey G."/>
        </authorList>
    </citation>
    <scope>NUCLEOTIDE SEQUENCE [LARGE SCALE GENOMIC DNA]</scope>
    <source>
        <strain evidence="2 3">LL01</strain>
    </source>
</reference>
<feature type="transmembrane region" description="Helical" evidence="1">
    <location>
        <begin position="29"/>
        <end position="49"/>
    </location>
</feature>
<keyword evidence="1" id="KW-1133">Transmembrane helix</keyword>
<evidence type="ECO:0000256" key="1">
    <source>
        <dbReference type="SAM" id="Phobius"/>
    </source>
</evidence>
<name>A0A0J7XLA3_9SPHN</name>
<keyword evidence="1" id="KW-0812">Transmembrane</keyword>
<keyword evidence="3" id="KW-1185">Reference proteome</keyword>
<dbReference type="Proteomes" id="UP000052232">
    <property type="component" value="Unassembled WGS sequence"/>
</dbReference>
<keyword evidence="1" id="KW-0472">Membrane</keyword>
<proteinExistence type="predicted"/>
<dbReference type="AlphaFoldDB" id="A0A0J7XLA3"/>
<protein>
    <submittedName>
        <fullName evidence="2">Uncharacterized protein</fullName>
    </submittedName>
</protein>
<dbReference type="STRING" id="1420583.V473_21645"/>
<organism evidence="2 3">
    <name type="scientific">Sphingobium cupriresistens LL01</name>
    <dbReference type="NCBI Taxonomy" id="1420583"/>
    <lineage>
        <taxon>Bacteria</taxon>
        <taxon>Pseudomonadati</taxon>
        <taxon>Pseudomonadota</taxon>
        <taxon>Alphaproteobacteria</taxon>
        <taxon>Sphingomonadales</taxon>
        <taxon>Sphingomonadaceae</taxon>
        <taxon>Sphingobium</taxon>
    </lineage>
</organism>